<dbReference type="Pfam" id="PF00534">
    <property type="entry name" value="Glycos_transf_1"/>
    <property type="match status" value="1"/>
</dbReference>
<dbReference type="Proteomes" id="UP000487757">
    <property type="component" value="Unassembled WGS sequence"/>
</dbReference>
<accession>A0A7K0FY20</accession>
<gene>
    <name evidence="3" type="ORF">GJU39_05885</name>
</gene>
<feature type="domain" description="Glycosyl transferase family 1" evidence="2">
    <location>
        <begin position="191"/>
        <end position="340"/>
    </location>
</feature>
<dbReference type="GO" id="GO:0016757">
    <property type="term" value="F:glycosyltransferase activity"/>
    <property type="evidence" value="ECO:0007669"/>
    <property type="project" value="InterPro"/>
</dbReference>
<proteinExistence type="predicted"/>
<name>A0A7K0FY20_9SPHI</name>
<dbReference type="AlphaFoldDB" id="A0A7K0FY20"/>
<evidence type="ECO:0000313" key="4">
    <source>
        <dbReference type="Proteomes" id="UP000487757"/>
    </source>
</evidence>
<evidence type="ECO:0000313" key="3">
    <source>
        <dbReference type="EMBL" id="MRX75616.1"/>
    </source>
</evidence>
<dbReference type="PANTHER" id="PTHR46401:SF2">
    <property type="entry name" value="GLYCOSYLTRANSFERASE WBBK-RELATED"/>
    <property type="match status" value="1"/>
</dbReference>
<comment type="caution">
    <text evidence="3">The sequence shown here is derived from an EMBL/GenBank/DDBJ whole genome shotgun (WGS) entry which is preliminary data.</text>
</comment>
<dbReference type="InterPro" id="IPR001296">
    <property type="entry name" value="Glyco_trans_1"/>
</dbReference>
<keyword evidence="1 3" id="KW-0808">Transferase</keyword>
<protein>
    <submittedName>
        <fullName evidence="3">Glycosyltransferase</fullName>
    </submittedName>
</protein>
<dbReference type="PANTHER" id="PTHR46401">
    <property type="entry name" value="GLYCOSYLTRANSFERASE WBBK-RELATED"/>
    <property type="match status" value="1"/>
</dbReference>
<keyword evidence="4" id="KW-1185">Reference proteome</keyword>
<dbReference type="CDD" id="cd03801">
    <property type="entry name" value="GT4_PimA-like"/>
    <property type="match status" value="1"/>
</dbReference>
<dbReference type="EMBL" id="WKKH01000006">
    <property type="protein sequence ID" value="MRX75616.1"/>
    <property type="molecule type" value="Genomic_DNA"/>
</dbReference>
<evidence type="ECO:0000256" key="1">
    <source>
        <dbReference type="ARBA" id="ARBA00022679"/>
    </source>
</evidence>
<reference evidence="3 4" key="1">
    <citation type="submission" date="2019-11" db="EMBL/GenBank/DDBJ databases">
        <title>Pedobacter petrophilus genome.</title>
        <authorList>
            <person name="Feldbauer M.J."/>
            <person name="Newman J.D."/>
        </authorList>
    </citation>
    <scope>NUCLEOTIDE SEQUENCE [LARGE SCALE GENOMIC DNA]</scope>
    <source>
        <strain evidence="3 4">LMG 29686</strain>
    </source>
</reference>
<organism evidence="3 4">
    <name type="scientific">Pedobacter petrophilus</name>
    <dbReference type="NCBI Taxonomy" id="1908241"/>
    <lineage>
        <taxon>Bacteria</taxon>
        <taxon>Pseudomonadati</taxon>
        <taxon>Bacteroidota</taxon>
        <taxon>Sphingobacteriia</taxon>
        <taxon>Sphingobacteriales</taxon>
        <taxon>Sphingobacteriaceae</taxon>
        <taxon>Pedobacter</taxon>
    </lineage>
</organism>
<dbReference type="Gene3D" id="3.40.50.2000">
    <property type="entry name" value="Glycogen Phosphorylase B"/>
    <property type="match status" value="2"/>
</dbReference>
<dbReference type="RefSeq" id="WP_154279774.1">
    <property type="nucleotide sequence ID" value="NZ_JBHUJQ010000001.1"/>
</dbReference>
<dbReference type="OrthoDB" id="9811239at2"/>
<dbReference type="SUPFAM" id="SSF53756">
    <property type="entry name" value="UDP-Glycosyltransferase/glycogen phosphorylase"/>
    <property type="match status" value="1"/>
</dbReference>
<evidence type="ECO:0000259" key="2">
    <source>
        <dbReference type="Pfam" id="PF00534"/>
    </source>
</evidence>
<sequence length="368" mass="41149">MKNEKILFLSLHSFSLTGGIEKVCRCVSKILSDLNTLSKNNHQLLSLYDDQPDSKYIDAKSFKGFNGKRLAFLFNTIRIGLNANTILLSHINLLLFAWILNKIQPKKRIILIAHGIEIWTELPKWKTRFLQKSTEVWAVSEYTARQIQKIHHLVPAKIKILNNSLDPFFSIPAGFSKPGMLSQRYQLSSSTKVLFTLTRLSSQEQYKGYDQVILALKNLPEDVIYILAGKADEKEEARVLSLIAAHKLVHRVILTGFLAEDEVQKHFLLADLFVMPSKGEGFGIAFIEAAACGLASIAGNADGSRDALLNGKLGDFVDPNNVEELSKAIAKHLALPKSAADALHLQKLCLNAFSFEQYKTNFLNLLSN</sequence>